<dbReference type="AlphaFoldDB" id="A0A7R8CWY6"/>
<proteinExistence type="predicted"/>
<dbReference type="EMBL" id="HG994584">
    <property type="protein sequence ID" value="CAF2957049.1"/>
    <property type="molecule type" value="Genomic_DNA"/>
</dbReference>
<dbReference type="Proteomes" id="UP000675881">
    <property type="component" value="Chromosome 5"/>
</dbReference>
<protein>
    <submittedName>
        <fullName evidence="1">(salmon louse) hypothetical protein</fullName>
    </submittedName>
</protein>
<reference evidence="1" key="1">
    <citation type="submission" date="2021-02" db="EMBL/GenBank/DDBJ databases">
        <authorList>
            <person name="Bekaert M."/>
        </authorList>
    </citation>
    <scope>NUCLEOTIDE SEQUENCE</scope>
    <source>
        <strain evidence="1">IoA-00</strain>
    </source>
</reference>
<accession>A0A7R8CWY6</accession>
<sequence length="184" mass="21191">MYYKLDSSQEDINREITPHMKTLFDEKNYVTLFSCPCLKTCNVLFFTLIYLVTLQSNLHGENALIKMELDANLVNNEKETLYWNSIRNRSFECPSSSLNSSESSLRQRNILGPDDGEIKIHHKLSIVHLIVIGSGRHKSAWLVSFSRGHLHALYLTSMEIRNHSKQMQSISSMNISIESDTKRL</sequence>
<evidence type="ECO:0000313" key="2">
    <source>
        <dbReference type="Proteomes" id="UP000675881"/>
    </source>
</evidence>
<gene>
    <name evidence="1" type="ORF">LSAA_10380</name>
</gene>
<name>A0A7R8CWY6_LEPSM</name>
<keyword evidence="2" id="KW-1185">Reference proteome</keyword>
<organism evidence="1 2">
    <name type="scientific">Lepeophtheirus salmonis</name>
    <name type="common">Salmon louse</name>
    <name type="synonym">Caligus salmonis</name>
    <dbReference type="NCBI Taxonomy" id="72036"/>
    <lineage>
        <taxon>Eukaryota</taxon>
        <taxon>Metazoa</taxon>
        <taxon>Ecdysozoa</taxon>
        <taxon>Arthropoda</taxon>
        <taxon>Crustacea</taxon>
        <taxon>Multicrustacea</taxon>
        <taxon>Hexanauplia</taxon>
        <taxon>Copepoda</taxon>
        <taxon>Siphonostomatoida</taxon>
        <taxon>Caligidae</taxon>
        <taxon>Lepeophtheirus</taxon>
    </lineage>
</organism>
<evidence type="ECO:0000313" key="1">
    <source>
        <dbReference type="EMBL" id="CAF2957049.1"/>
    </source>
</evidence>